<feature type="compositionally biased region" description="Polar residues" evidence="1">
    <location>
        <begin position="118"/>
        <end position="129"/>
    </location>
</feature>
<organism evidence="3 4">
    <name type="scientific">Ruficoccus amylovorans</name>
    <dbReference type="NCBI Taxonomy" id="1804625"/>
    <lineage>
        <taxon>Bacteria</taxon>
        <taxon>Pseudomonadati</taxon>
        <taxon>Verrucomicrobiota</taxon>
        <taxon>Opitutia</taxon>
        <taxon>Puniceicoccales</taxon>
        <taxon>Cerasicoccaceae</taxon>
        <taxon>Ruficoccus</taxon>
    </lineage>
</organism>
<proteinExistence type="predicted"/>
<dbReference type="EMBL" id="JACHVB010000013">
    <property type="protein sequence ID" value="MBC2593506.1"/>
    <property type="molecule type" value="Genomic_DNA"/>
</dbReference>
<dbReference type="InterPro" id="IPR032689">
    <property type="entry name" value="TraG-D_C"/>
</dbReference>
<reference evidence="3 4" key="1">
    <citation type="submission" date="2020-07" db="EMBL/GenBank/DDBJ databases">
        <authorList>
            <person name="Feng X."/>
        </authorList>
    </citation>
    <scope>NUCLEOTIDE SEQUENCE [LARGE SCALE GENOMIC DNA]</scope>
    <source>
        <strain evidence="3 4">JCM31066</strain>
    </source>
</reference>
<keyword evidence="3" id="KW-0238">DNA-binding</keyword>
<gene>
    <name evidence="3" type="ORF">H5P28_04450</name>
</gene>
<comment type="caution">
    <text evidence="3">The sequence shown here is derived from an EMBL/GenBank/DDBJ whole genome shotgun (WGS) entry which is preliminary data.</text>
</comment>
<dbReference type="GO" id="GO:0003677">
    <property type="term" value="F:DNA binding"/>
    <property type="evidence" value="ECO:0007669"/>
    <property type="project" value="UniProtKB-KW"/>
</dbReference>
<dbReference type="Gene3D" id="3.40.50.300">
    <property type="entry name" value="P-loop containing nucleotide triphosphate hydrolases"/>
    <property type="match status" value="1"/>
</dbReference>
<sequence length="151" mass="16874">MTGTQSTQSLVPPMGADKAKVFIANMANRVIFKAADEESAKTAADCLGKHEVWRKSHGVSGGKRSFNKHREDRYYVQPHEFPQAAEIRVRPPALRRPLAETNPPAHRPRRPSLRVVVQSETATLNQQQARPRGRPAYGHFCRSRQASARPG</sequence>
<evidence type="ECO:0000313" key="3">
    <source>
        <dbReference type="EMBL" id="MBC2593506.1"/>
    </source>
</evidence>
<keyword evidence="4" id="KW-1185">Reference proteome</keyword>
<feature type="domain" description="TraD/TraG TraM recognition site" evidence="2">
    <location>
        <begin position="1"/>
        <end position="80"/>
    </location>
</feature>
<protein>
    <submittedName>
        <fullName evidence="3">Type IV secretion system DNA-binding domain-containing protein</fullName>
    </submittedName>
</protein>
<dbReference type="AlphaFoldDB" id="A0A842HCT1"/>
<evidence type="ECO:0000256" key="1">
    <source>
        <dbReference type="SAM" id="MobiDB-lite"/>
    </source>
</evidence>
<feature type="region of interest" description="Disordered" evidence="1">
    <location>
        <begin position="92"/>
        <end position="151"/>
    </location>
</feature>
<dbReference type="SUPFAM" id="SSF52540">
    <property type="entry name" value="P-loop containing nucleoside triphosphate hydrolases"/>
    <property type="match status" value="1"/>
</dbReference>
<name>A0A842HCT1_9BACT</name>
<evidence type="ECO:0000259" key="2">
    <source>
        <dbReference type="Pfam" id="PF12696"/>
    </source>
</evidence>
<evidence type="ECO:0000313" key="4">
    <source>
        <dbReference type="Proteomes" id="UP000546464"/>
    </source>
</evidence>
<dbReference type="Pfam" id="PF12696">
    <property type="entry name" value="TraG-D_C"/>
    <property type="match status" value="1"/>
</dbReference>
<accession>A0A842HCT1</accession>
<dbReference type="InterPro" id="IPR027417">
    <property type="entry name" value="P-loop_NTPase"/>
</dbReference>
<dbReference type="Proteomes" id="UP000546464">
    <property type="component" value="Unassembled WGS sequence"/>
</dbReference>